<gene>
    <name evidence="1" type="ORF">JOE69_001141</name>
</gene>
<dbReference type="EMBL" id="JAVDQF010000001">
    <property type="protein sequence ID" value="MDR6268903.1"/>
    <property type="molecule type" value="Genomic_DNA"/>
</dbReference>
<name>A0ABU1J954_9MICC</name>
<dbReference type="RefSeq" id="WP_309796824.1">
    <property type="nucleotide sequence ID" value="NZ_BAAAHY010000013.1"/>
</dbReference>
<evidence type="ECO:0000313" key="2">
    <source>
        <dbReference type="Proteomes" id="UP001185069"/>
    </source>
</evidence>
<evidence type="ECO:0000313" key="1">
    <source>
        <dbReference type="EMBL" id="MDR6268903.1"/>
    </source>
</evidence>
<proteinExistence type="predicted"/>
<protein>
    <submittedName>
        <fullName evidence="1">Uncharacterized protein</fullName>
    </submittedName>
</protein>
<reference evidence="1 2" key="1">
    <citation type="submission" date="2023-07" db="EMBL/GenBank/DDBJ databases">
        <title>Sequencing the genomes of 1000 actinobacteria strains.</title>
        <authorList>
            <person name="Klenk H.-P."/>
        </authorList>
    </citation>
    <scope>NUCLEOTIDE SEQUENCE [LARGE SCALE GENOMIC DNA]</scope>
    <source>
        <strain evidence="1 2">DSM 14555</strain>
    </source>
</reference>
<keyword evidence="2" id="KW-1185">Reference proteome</keyword>
<sequence>MAPQPHMCTIGHYYHELRGTSDLLRDTVDRWVRVSEPASSVLRQLKAWIEDEELEPDYERFKLGIPSLTQLKDHNRNTCVCIGVYK</sequence>
<accession>A0ABU1J954</accession>
<organism evidence="1 2">
    <name type="scientific">Arthrobacter russicus</name>
    <dbReference type="NCBI Taxonomy" id="172040"/>
    <lineage>
        <taxon>Bacteria</taxon>
        <taxon>Bacillati</taxon>
        <taxon>Actinomycetota</taxon>
        <taxon>Actinomycetes</taxon>
        <taxon>Micrococcales</taxon>
        <taxon>Micrococcaceae</taxon>
        <taxon>Arthrobacter</taxon>
    </lineage>
</organism>
<dbReference type="Proteomes" id="UP001185069">
    <property type="component" value="Unassembled WGS sequence"/>
</dbReference>
<comment type="caution">
    <text evidence="1">The sequence shown here is derived from an EMBL/GenBank/DDBJ whole genome shotgun (WGS) entry which is preliminary data.</text>
</comment>